<dbReference type="Pfam" id="PF04773">
    <property type="entry name" value="FecR"/>
    <property type="match status" value="1"/>
</dbReference>
<keyword evidence="5" id="KW-1185">Reference proteome</keyword>
<dbReference type="EMBL" id="JACHKT010000009">
    <property type="protein sequence ID" value="MBB6002914.1"/>
    <property type="molecule type" value="Genomic_DNA"/>
</dbReference>
<evidence type="ECO:0000313" key="5">
    <source>
        <dbReference type="Proteomes" id="UP000524404"/>
    </source>
</evidence>
<dbReference type="GO" id="GO:0016989">
    <property type="term" value="F:sigma factor antagonist activity"/>
    <property type="evidence" value="ECO:0007669"/>
    <property type="project" value="TreeGrafter"/>
</dbReference>
<dbReference type="PIRSF" id="PIRSF018266">
    <property type="entry name" value="FecR"/>
    <property type="match status" value="1"/>
</dbReference>
<dbReference type="PANTHER" id="PTHR30273">
    <property type="entry name" value="PERIPLASMIC SIGNAL SENSOR AND SIGMA FACTOR ACTIVATOR FECR-RELATED"/>
    <property type="match status" value="1"/>
</dbReference>
<proteinExistence type="predicted"/>
<dbReference type="Proteomes" id="UP000524404">
    <property type="component" value="Unassembled WGS sequence"/>
</dbReference>
<dbReference type="Gene3D" id="3.55.50.30">
    <property type="match status" value="1"/>
</dbReference>
<reference evidence="4 5" key="1">
    <citation type="submission" date="2020-08" db="EMBL/GenBank/DDBJ databases">
        <title>Functional genomics of gut bacteria from endangered species of beetles.</title>
        <authorList>
            <person name="Carlos-Shanley C."/>
        </authorList>
    </citation>
    <scope>NUCLEOTIDE SEQUENCE [LARGE SCALE GENOMIC DNA]</scope>
    <source>
        <strain evidence="4 5">S00070</strain>
    </source>
</reference>
<comment type="caution">
    <text evidence="4">The sequence shown here is derived from an EMBL/GenBank/DDBJ whole genome shotgun (WGS) entry which is preliminary data.</text>
</comment>
<evidence type="ECO:0000256" key="1">
    <source>
        <dbReference type="SAM" id="Phobius"/>
    </source>
</evidence>
<feature type="domain" description="FecR protein" evidence="2">
    <location>
        <begin position="124"/>
        <end position="220"/>
    </location>
</feature>
<evidence type="ECO:0000313" key="4">
    <source>
        <dbReference type="EMBL" id="MBB6002914.1"/>
    </source>
</evidence>
<sequence>MRDYKHFSTIDFIADQDFINWVKYPTPENMTFWESWLSENPDKATMVAIAREVVNGWQHHTPNPSPEAISEVWGKIQHDISGNQHRPLIKLLNMPYIRYAAILVCALIATSVYFLIYSQFNTSQYSTLEGETRKVALPDGSLVVLNANSSIEFSKDWEKDQAREVFLKGEAYFSIIHQKNHQKFIVNTPEHLQVEVLGTVFTVSEKVNGTRVVLNSGKIKLHLNDKAQSSLLMHPGELVEVSKDLSNKVMKRKVVAEEYSEWKDSEFLFDNSSLEIVARTIENNFNYKVKFANDSLKERRITLRLPKKNLDLLLLAIGEMHDLKIEKHNNKILISNRQR</sequence>
<dbReference type="Gene3D" id="2.60.120.1440">
    <property type="match status" value="1"/>
</dbReference>
<keyword evidence="1" id="KW-1133">Transmembrane helix</keyword>
<dbReference type="PANTHER" id="PTHR30273:SF2">
    <property type="entry name" value="PROTEIN FECR"/>
    <property type="match status" value="1"/>
</dbReference>
<dbReference type="InterPro" id="IPR006860">
    <property type="entry name" value="FecR"/>
</dbReference>
<evidence type="ECO:0000259" key="3">
    <source>
        <dbReference type="Pfam" id="PF16344"/>
    </source>
</evidence>
<keyword evidence="1" id="KW-0812">Transmembrane</keyword>
<name>A0A841EL50_9BACT</name>
<gene>
    <name evidence="4" type="ORF">HNP25_001566</name>
</gene>
<protein>
    <submittedName>
        <fullName evidence="4">Ferric-dicitrate binding protein FerR (Iron transport regulator)</fullName>
    </submittedName>
</protein>
<organism evidence="4 5">
    <name type="scientific">Arcicella rosea</name>
    <dbReference type="NCBI Taxonomy" id="502909"/>
    <lineage>
        <taxon>Bacteria</taxon>
        <taxon>Pseudomonadati</taxon>
        <taxon>Bacteroidota</taxon>
        <taxon>Cytophagia</taxon>
        <taxon>Cytophagales</taxon>
        <taxon>Flectobacillaceae</taxon>
        <taxon>Arcicella</taxon>
    </lineage>
</organism>
<dbReference type="InterPro" id="IPR012373">
    <property type="entry name" value="Ferrdict_sens_TM"/>
</dbReference>
<evidence type="ECO:0000259" key="2">
    <source>
        <dbReference type="Pfam" id="PF04773"/>
    </source>
</evidence>
<feature type="transmembrane region" description="Helical" evidence="1">
    <location>
        <begin position="96"/>
        <end position="116"/>
    </location>
</feature>
<dbReference type="Pfam" id="PF16344">
    <property type="entry name" value="FecR_C"/>
    <property type="match status" value="1"/>
</dbReference>
<dbReference type="InterPro" id="IPR032508">
    <property type="entry name" value="FecR_C"/>
</dbReference>
<dbReference type="RefSeq" id="WP_184132851.1">
    <property type="nucleotide sequence ID" value="NZ_JACHKT010000009.1"/>
</dbReference>
<dbReference type="AlphaFoldDB" id="A0A841EL50"/>
<feature type="domain" description="Protein FecR C-terminal" evidence="3">
    <location>
        <begin position="266"/>
        <end position="334"/>
    </location>
</feature>
<keyword evidence="1" id="KW-0472">Membrane</keyword>
<accession>A0A841EL50</accession>